<dbReference type="InterPro" id="IPR004087">
    <property type="entry name" value="KH_dom"/>
</dbReference>
<keyword evidence="1" id="KW-0677">Repeat</keyword>
<evidence type="ECO:0000259" key="4">
    <source>
        <dbReference type="SMART" id="SM00322"/>
    </source>
</evidence>
<feature type="domain" description="K Homology" evidence="4">
    <location>
        <begin position="760"/>
        <end position="827"/>
    </location>
</feature>
<dbReference type="GO" id="GO:0003723">
    <property type="term" value="F:RNA binding"/>
    <property type="evidence" value="ECO:0007669"/>
    <property type="project" value="UniProtKB-UniRule"/>
</dbReference>
<reference evidence="5" key="1">
    <citation type="submission" date="2014-05" db="EMBL/GenBank/DDBJ databases">
        <title>The genome and life-stage specific transcriptomes of Globodera pallida elucidate key aspects of plant parasitism by a cyst nematode.</title>
        <authorList>
            <person name="Cotton J.A."/>
            <person name="Lilley C.J."/>
            <person name="Jones L.M."/>
            <person name="Kikuchi T."/>
            <person name="Reid A.J."/>
            <person name="Thorpe P."/>
            <person name="Tsai I.J."/>
            <person name="Beasley H."/>
            <person name="Blok V."/>
            <person name="Cock P.J.A."/>
            <person name="Van den Akker S.E."/>
            <person name="Holroyd N."/>
            <person name="Hunt M."/>
            <person name="Mantelin S."/>
            <person name="Naghra H."/>
            <person name="Pain A."/>
            <person name="Palomares-Rius J.E."/>
            <person name="Zarowiecki M."/>
            <person name="Berriman M."/>
            <person name="Jones J.T."/>
            <person name="Urwin P.E."/>
        </authorList>
    </citation>
    <scope>NUCLEOTIDE SEQUENCE [LARGE SCALE GENOMIC DNA]</scope>
    <source>
        <strain evidence="5">Lindley</strain>
    </source>
</reference>
<feature type="compositionally biased region" description="Basic and acidic residues" evidence="3">
    <location>
        <begin position="179"/>
        <end position="195"/>
    </location>
</feature>
<evidence type="ECO:0000313" key="5">
    <source>
        <dbReference type="Proteomes" id="UP000050741"/>
    </source>
</evidence>
<feature type="domain" description="K Homology" evidence="4">
    <location>
        <begin position="343"/>
        <end position="413"/>
    </location>
</feature>
<dbReference type="WBParaSite" id="GPLIN_000265800">
    <property type="protein sequence ID" value="GPLIN_000265800"/>
    <property type="gene ID" value="GPLIN_000265800"/>
</dbReference>
<dbReference type="PANTHER" id="PTHR10288">
    <property type="entry name" value="KH DOMAIN CONTAINING RNA BINDING PROTEIN"/>
    <property type="match status" value="1"/>
</dbReference>
<feature type="domain" description="K Homology" evidence="4">
    <location>
        <begin position="550"/>
        <end position="620"/>
    </location>
</feature>
<reference evidence="6" key="2">
    <citation type="submission" date="2016-06" db="UniProtKB">
        <authorList>
            <consortium name="WormBaseParasite"/>
        </authorList>
    </citation>
    <scope>IDENTIFICATION</scope>
</reference>
<dbReference type="InterPro" id="IPR036612">
    <property type="entry name" value="KH_dom_type_1_sf"/>
</dbReference>
<dbReference type="Gene3D" id="3.30.1370.10">
    <property type="entry name" value="K Homology domain, type 1"/>
    <property type="match status" value="5"/>
</dbReference>
<evidence type="ECO:0000256" key="1">
    <source>
        <dbReference type="ARBA" id="ARBA00022737"/>
    </source>
</evidence>
<evidence type="ECO:0000313" key="6">
    <source>
        <dbReference type="WBParaSite" id="GPLIN_000265800"/>
    </source>
</evidence>
<sequence length="847" mass="94782">MQIKRTFHPWIRGPFDKALKAMDKTGVNIEFNLNSNDIVLSGMDRSRVEEYATKLRTLRDGPIRKARERKCPVATKLLKSVADVTDDLLAESGAIVVLPEVSCTDDKMTVISLLGSAEQIEHAWNCLRDLHGPSDVEELIAESSEKKIGDDKLLRCIAAAQQKSLPSGACGGRTSKAPEAMKSDGKMDNGKEGNPHRQPPPFASSHCPQRSNTPLPMPNKVLNTKMSLKLGSTTSLAAKRSTTPCPIGASIRKTSTSTLSLAQIRRKQIDYPDWQWRYLVGQNGEAVMKMVREVQETGDRQQHTLNCDFKEFGRLYFSGPSDAVEELYKKMFTKISQLTKNGTIVKDSVVVERQFHCQVIGKGGEFLRRLKRRHGVKEIFVPSEFSRSEQIRIEGPSLASIRSCKDDLMEMVDNWRNDVYEEVRVQRRFVPMIRGKNSSKIIGLLDGLPKVEVDLPPHLNDDAAEDNLIKIRGHQSEVVEFVGRLNVFIDNLAKNHHEDWIQLPFNDPNHSSLEFANWTSKAQTMEAAKAIILELVERLRKIVVGHVDTSPSLVHLACNQRHHAEFLRNKAQLLREIKEEHGRCIINLNKPQQRFEISSTAKYNKAAVESAKAHIEKIIDTLESKTRHRVDIPIRFHRKLGAHLGSIREQFNVRVQMPSKDDDNETAIVVIGPDKAAVEGAEKALRALCPVTEHVVMSADHRFALMGNGGTSMQDLGKKHSIQIIVPRCDVNASCEVSVSGDPGDVNACLKEIRECILPSTRTISVSDKVRGSLIGHGGHNLKQLCDKYSVKNIHFARGDDNKSKVTVTGTPANVDECVRYILSETAQFEKRTCSRHYDPFGLNAKT</sequence>
<protein>
    <submittedName>
        <fullName evidence="6">Vigilin</fullName>
    </submittedName>
</protein>
<dbReference type="Proteomes" id="UP000050741">
    <property type="component" value="Unassembled WGS sequence"/>
</dbReference>
<dbReference type="SMART" id="SM00322">
    <property type="entry name" value="KH"/>
    <property type="match status" value="6"/>
</dbReference>
<dbReference type="Pfam" id="PF00013">
    <property type="entry name" value="KH_1"/>
    <property type="match status" value="3"/>
</dbReference>
<organism evidence="5 6">
    <name type="scientific">Globodera pallida</name>
    <name type="common">Potato cyst nematode worm</name>
    <name type="synonym">Heterodera pallida</name>
    <dbReference type="NCBI Taxonomy" id="36090"/>
    <lineage>
        <taxon>Eukaryota</taxon>
        <taxon>Metazoa</taxon>
        <taxon>Ecdysozoa</taxon>
        <taxon>Nematoda</taxon>
        <taxon>Chromadorea</taxon>
        <taxon>Rhabditida</taxon>
        <taxon>Tylenchina</taxon>
        <taxon>Tylenchomorpha</taxon>
        <taxon>Tylenchoidea</taxon>
        <taxon>Heteroderidae</taxon>
        <taxon>Heteroderinae</taxon>
        <taxon>Globodera</taxon>
    </lineage>
</organism>
<dbReference type="SUPFAM" id="SSF54791">
    <property type="entry name" value="Eukaryotic type KH-domain (KH-domain type I)"/>
    <property type="match status" value="4"/>
</dbReference>
<name>A0A183BPX2_GLOPA</name>
<feature type="region of interest" description="Disordered" evidence="3">
    <location>
        <begin position="165"/>
        <end position="217"/>
    </location>
</feature>
<feature type="domain" description="K Homology" evidence="4">
    <location>
        <begin position="417"/>
        <end position="491"/>
    </location>
</feature>
<keyword evidence="2" id="KW-0694">RNA-binding</keyword>
<feature type="domain" description="K Homology" evidence="4">
    <location>
        <begin position="691"/>
        <end position="758"/>
    </location>
</feature>
<dbReference type="AlphaFoldDB" id="A0A183BPX2"/>
<accession>A0A183BPX2</accession>
<evidence type="ECO:0000256" key="2">
    <source>
        <dbReference type="PROSITE-ProRule" id="PRU00117"/>
    </source>
</evidence>
<evidence type="ECO:0000256" key="3">
    <source>
        <dbReference type="SAM" id="MobiDB-lite"/>
    </source>
</evidence>
<dbReference type="PROSITE" id="PS50084">
    <property type="entry name" value="KH_TYPE_1"/>
    <property type="match status" value="4"/>
</dbReference>
<keyword evidence="5" id="KW-1185">Reference proteome</keyword>
<dbReference type="InterPro" id="IPR004088">
    <property type="entry name" value="KH_dom_type_1"/>
</dbReference>
<proteinExistence type="predicted"/>
<feature type="domain" description="K Homology" evidence="4">
    <location>
        <begin position="624"/>
        <end position="690"/>
    </location>
</feature>